<accession>A0ABM6M9B1</accession>
<feature type="region of interest" description="Disordered" evidence="1">
    <location>
        <begin position="1"/>
        <end position="43"/>
    </location>
</feature>
<dbReference type="GeneID" id="303486870"/>
<evidence type="ECO:0000313" key="2">
    <source>
        <dbReference type="EMBL" id="ASR52587.1"/>
    </source>
</evidence>
<name>A0ABM6M9B1_9SPHN</name>
<feature type="compositionally biased region" description="Pro residues" evidence="1">
    <location>
        <begin position="1"/>
        <end position="16"/>
    </location>
</feature>
<evidence type="ECO:0000256" key="1">
    <source>
        <dbReference type="SAM" id="MobiDB-lite"/>
    </source>
</evidence>
<gene>
    <name evidence="2" type="ORF">B5J99_14890</name>
</gene>
<dbReference type="Proteomes" id="UP000258016">
    <property type="component" value="Chromosome"/>
</dbReference>
<sequence length="128" mass="12655">MTSPTTTPPAPVPAPAAPAATPGPVANGSAPATSTPPAHWSRGAISGAGRLISTAANDEMVRSLISSRAKSNLAAGFFGGTLMGAIAARIATRSVPGALLVGGALLAKAIYDQRKAKEEAELNSKPKG</sequence>
<reference evidence="2 3" key="1">
    <citation type="submission" date="2017-03" db="EMBL/GenBank/DDBJ databases">
        <title>Complete genome sequence of Blastomonas fulva degrading microcsystin LR.</title>
        <authorList>
            <person name="Lee H.-g."/>
            <person name="Jin L."/>
            <person name="oh H.-M."/>
        </authorList>
    </citation>
    <scope>NUCLEOTIDE SEQUENCE [LARGE SCALE GENOMIC DNA]</scope>
    <source>
        <strain evidence="2 3">T2</strain>
    </source>
</reference>
<organism evidence="2 3">
    <name type="scientific">Blastomonas fulva</name>
    <dbReference type="NCBI Taxonomy" id="1550728"/>
    <lineage>
        <taxon>Bacteria</taxon>
        <taxon>Pseudomonadati</taxon>
        <taxon>Pseudomonadota</taxon>
        <taxon>Alphaproteobacteria</taxon>
        <taxon>Sphingomonadales</taxon>
        <taxon>Sphingomonadaceae</taxon>
        <taxon>Blastomonas</taxon>
    </lineage>
</organism>
<evidence type="ECO:0000313" key="3">
    <source>
        <dbReference type="Proteomes" id="UP000258016"/>
    </source>
</evidence>
<dbReference type="RefSeq" id="WP_069050036.1">
    <property type="nucleotide sequence ID" value="NZ_CP020083.1"/>
</dbReference>
<proteinExistence type="predicted"/>
<dbReference type="EMBL" id="CP020083">
    <property type="protein sequence ID" value="ASR52587.1"/>
    <property type="molecule type" value="Genomic_DNA"/>
</dbReference>
<keyword evidence="3" id="KW-1185">Reference proteome</keyword>
<protein>
    <submittedName>
        <fullName evidence="2">Uncharacterized protein</fullName>
    </submittedName>
</protein>
<feature type="compositionally biased region" description="Low complexity" evidence="1">
    <location>
        <begin position="17"/>
        <end position="26"/>
    </location>
</feature>